<dbReference type="InterPro" id="IPR000608">
    <property type="entry name" value="UBC"/>
</dbReference>
<dbReference type="InterPro" id="IPR016135">
    <property type="entry name" value="UBQ-conjugating_enzyme/RWD"/>
</dbReference>
<reference evidence="2 3" key="1">
    <citation type="journal article" date="2020" name="Cell">
        <title>Large-Scale Comparative Analyses of Tick Genomes Elucidate Their Genetic Diversity and Vector Capacities.</title>
        <authorList>
            <consortium name="Tick Genome and Microbiome Consortium (TIGMIC)"/>
            <person name="Jia N."/>
            <person name="Wang J."/>
            <person name="Shi W."/>
            <person name="Du L."/>
            <person name="Sun Y."/>
            <person name="Zhan W."/>
            <person name="Jiang J.F."/>
            <person name="Wang Q."/>
            <person name="Zhang B."/>
            <person name="Ji P."/>
            <person name="Bell-Sakyi L."/>
            <person name="Cui X.M."/>
            <person name="Yuan T.T."/>
            <person name="Jiang B.G."/>
            <person name="Yang W.F."/>
            <person name="Lam T.T."/>
            <person name="Chang Q.C."/>
            <person name="Ding S.J."/>
            <person name="Wang X.J."/>
            <person name="Zhu J.G."/>
            <person name="Ruan X.D."/>
            <person name="Zhao L."/>
            <person name="Wei J.T."/>
            <person name="Ye R.Z."/>
            <person name="Que T.C."/>
            <person name="Du C.H."/>
            <person name="Zhou Y.H."/>
            <person name="Cheng J.X."/>
            <person name="Dai P.F."/>
            <person name="Guo W.B."/>
            <person name="Han X.H."/>
            <person name="Huang E.J."/>
            <person name="Li L.F."/>
            <person name="Wei W."/>
            <person name="Gao Y.C."/>
            <person name="Liu J.Z."/>
            <person name="Shao H.Z."/>
            <person name="Wang X."/>
            <person name="Wang C.C."/>
            <person name="Yang T.C."/>
            <person name="Huo Q.B."/>
            <person name="Li W."/>
            <person name="Chen H.Y."/>
            <person name="Chen S.E."/>
            <person name="Zhou L.G."/>
            <person name="Ni X.B."/>
            <person name="Tian J.H."/>
            <person name="Sheng Y."/>
            <person name="Liu T."/>
            <person name="Pan Y.S."/>
            <person name="Xia L.Y."/>
            <person name="Li J."/>
            <person name="Zhao F."/>
            <person name="Cao W.C."/>
        </authorList>
    </citation>
    <scope>NUCLEOTIDE SEQUENCE [LARGE SCALE GENOMIC DNA]</scope>
    <source>
        <strain evidence="2">HaeL-2018</strain>
    </source>
</reference>
<gene>
    <name evidence="2" type="ORF">HPB48_011709</name>
</gene>
<dbReference type="AlphaFoldDB" id="A0A9J6H2A1"/>
<evidence type="ECO:0000313" key="3">
    <source>
        <dbReference type="Proteomes" id="UP000821853"/>
    </source>
</evidence>
<dbReference type="OMA" id="HHTAIDS"/>
<dbReference type="SUPFAM" id="SSF54495">
    <property type="entry name" value="UBC-like"/>
    <property type="match status" value="1"/>
</dbReference>
<dbReference type="VEuPathDB" id="VectorBase:HLOH_052283"/>
<dbReference type="OrthoDB" id="269518at2759"/>
<organism evidence="2 3">
    <name type="scientific">Haemaphysalis longicornis</name>
    <name type="common">Bush tick</name>
    <dbReference type="NCBI Taxonomy" id="44386"/>
    <lineage>
        <taxon>Eukaryota</taxon>
        <taxon>Metazoa</taxon>
        <taxon>Ecdysozoa</taxon>
        <taxon>Arthropoda</taxon>
        <taxon>Chelicerata</taxon>
        <taxon>Arachnida</taxon>
        <taxon>Acari</taxon>
        <taxon>Parasitiformes</taxon>
        <taxon>Ixodida</taxon>
        <taxon>Ixodoidea</taxon>
        <taxon>Ixodidae</taxon>
        <taxon>Haemaphysalinae</taxon>
        <taxon>Haemaphysalis</taxon>
    </lineage>
</organism>
<name>A0A9J6H2A1_HAELO</name>
<accession>A0A9J6H2A1</accession>
<dbReference type="EMBL" id="JABSTR010000011">
    <property type="protein sequence ID" value="KAH9381858.1"/>
    <property type="molecule type" value="Genomic_DNA"/>
</dbReference>
<dbReference type="Proteomes" id="UP000821853">
    <property type="component" value="Chromosome 9"/>
</dbReference>
<comment type="caution">
    <text evidence="2">The sequence shown here is derived from an EMBL/GenBank/DDBJ whole genome shotgun (WGS) entry which is preliminary data.</text>
</comment>
<dbReference type="PANTHER" id="PTHR24068">
    <property type="entry name" value="UBIQUITIN-CONJUGATING ENZYME E2"/>
    <property type="match status" value="1"/>
</dbReference>
<dbReference type="PROSITE" id="PS50127">
    <property type="entry name" value="UBC_2"/>
    <property type="match status" value="1"/>
</dbReference>
<proteinExistence type="predicted"/>
<protein>
    <recommendedName>
        <fullName evidence="1">UBC core domain-containing protein</fullName>
    </recommendedName>
</protein>
<dbReference type="Pfam" id="PF00179">
    <property type="entry name" value="UQ_con"/>
    <property type="match status" value="1"/>
</dbReference>
<evidence type="ECO:0000259" key="1">
    <source>
        <dbReference type="PROSITE" id="PS50127"/>
    </source>
</evidence>
<feature type="domain" description="UBC core" evidence="1">
    <location>
        <begin position="1"/>
        <end position="106"/>
    </location>
</feature>
<sequence length="106" mass="12230">MAYEGGVWKVKVSLPDHYTFRPPSVDIMNKIFHSNIDQKTSMVFLDVVKQTCTSLHDPFDVFELLVPQLFTSRNPQEPPNCDAANRHLNKVDTFQKVVHHCVQKYA</sequence>
<dbReference type="Gene3D" id="3.10.110.10">
    <property type="entry name" value="Ubiquitin Conjugating Enzyme"/>
    <property type="match status" value="1"/>
</dbReference>
<keyword evidence="3" id="KW-1185">Reference proteome</keyword>
<evidence type="ECO:0000313" key="2">
    <source>
        <dbReference type="EMBL" id="KAH9381858.1"/>
    </source>
</evidence>